<comment type="caution">
    <text evidence="1">The sequence shown here is derived from an EMBL/GenBank/DDBJ whole genome shotgun (WGS) entry which is preliminary data.</text>
</comment>
<protein>
    <submittedName>
        <fullName evidence="1">Uncharacterized protein</fullName>
    </submittedName>
</protein>
<evidence type="ECO:0000313" key="1">
    <source>
        <dbReference type="EMBL" id="KAK7065649.1"/>
    </source>
</evidence>
<dbReference type="Proteomes" id="UP001381693">
    <property type="component" value="Unassembled WGS sequence"/>
</dbReference>
<evidence type="ECO:0000313" key="2">
    <source>
        <dbReference type="Proteomes" id="UP001381693"/>
    </source>
</evidence>
<gene>
    <name evidence="1" type="ORF">SK128_006974</name>
</gene>
<dbReference type="AlphaFoldDB" id="A0AAN8ZW44"/>
<organism evidence="1 2">
    <name type="scientific">Halocaridina rubra</name>
    <name type="common">Hawaiian red shrimp</name>
    <dbReference type="NCBI Taxonomy" id="373956"/>
    <lineage>
        <taxon>Eukaryota</taxon>
        <taxon>Metazoa</taxon>
        <taxon>Ecdysozoa</taxon>
        <taxon>Arthropoda</taxon>
        <taxon>Crustacea</taxon>
        <taxon>Multicrustacea</taxon>
        <taxon>Malacostraca</taxon>
        <taxon>Eumalacostraca</taxon>
        <taxon>Eucarida</taxon>
        <taxon>Decapoda</taxon>
        <taxon>Pleocyemata</taxon>
        <taxon>Caridea</taxon>
        <taxon>Atyoidea</taxon>
        <taxon>Atyidae</taxon>
        <taxon>Halocaridina</taxon>
    </lineage>
</organism>
<sequence>MFMQSISVTGKSNLYSNMAWDMWIECNMKKGTNMKSGWLSILQNEKQLLVHSRNVNNVAWMQVAHNALANQKETKRKHKECGGNSISRR</sequence>
<keyword evidence="2" id="KW-1185">Reference proteome</keyword>
<proteinExistence type="predicted"/>
<dbReference type="EMBL" id="JAXCGZ010020229">
    <property type="protein sequence ID" value="KAK7065649.1"/>
    <property type="molecule type" value="Genomic_DNA"/>
</dbReference>
<accession>A0AAN8ZW44</accession>
<reference evidence="1 2" key="1">
    <citation type="submission" date="2023-11" db="EMBL/GenBank/DDBJ databases">
        <title>Halocaridina rubra genome assembly.</title>
        <authorList>
            <person name="Smith C."/>
        </authorList>
    </citation>
    <scope>NUCLEOTIDE SEQUENCE [LARGE SCALE GENOMIC DNA]</scope>
    <source>
        <strain evidence="1">EP-1</strain>
        <tissue evidence="1">Whole</tissue>
    </source>
</reference>
<name>A0AAN8ZW44_HALRR</name>